<gene>
    <name evidence="1" type="ORF">GCM10023168_13980</name>
</gene>
<organism evidence="1 2">
    <name type="scientific">Fodinibacter luteus</name>
    <dbReference type="NCBI Taxonomy" id="552064"/>
    <lineage>
        <taxon>Bacteria</taxon>
        <taxon>Bacillati</taxon>
        <taxon>Actinomycetota</taxon>
        <taxon>Actinomycetes</taxon>
        <taxon>Micrococcales</taxon>
        <taxon>Intrasporangiaceae</taxon>
        <taxon>Fodinibacter (ex Wang et al. 2009)</taxon>
    </lineage>
</organism>
<protein>
    <submittedName>
        <fullName evidence="1">Uncharacterized protein</fullName>
    </submittedName>
</protein>
<proteinExistence type="predicted"/>
<dbReference type="Proteomes" id="UP001500945">
    <property type="component" value="Unassembled WGS sequence"/>
</dbReference>
<keyword evidence="2" id="KW-1185">Reference proteome</keyword>
<dbReference type="EMBL" id="BAABGM010000009">
    <property type="protein sequence ID" value="GAA4402941.1"/>
    <property type="molecule type" value="Genomic_DNA"/>
</dbReference>
<reference evidence="2" key="1">
    <citation type="journal article" date="2019" name="Int. J. Syst. Evol. Microbiol.">
        <title>The Global Catalogue of Microorganisms (GCM) 10K type strain sequencing project: providing services to taxonomists for standard genome sequencing and annotation.</title>
        <authorList>
            <consortium name="The Broad Institute Genomics Platform"/>
            <consortium name="The Broad Institute Genome Sequencing Center for Infectious Disease"/>
            <person name="Wu L."/>
            <person name="Ma J."/>
        </authorList>
    </citation>
    <scope>NUCLEOTIDE SEQUENCE [LARGE SCALE GENOMIC DNA]</scope>
    <source>
        <strain evidence="2">JCM 17809</strain>
    </source>
</reference>
<sequence length="73" mass="8507">MERVNGRPVYLYEAEGAHVLVRGPVRDWLRDNGVPATRSAVERGWWVRRERVPDLVARLELAGYLVRPRGVRR</sequence>
<evidence type="ECO:0000313" key="1">
    <source>
        <dbReference type="EMBL" id="GAA4402941.1"/>
    </source>
</evidence>
<evidence type="ECO:0000313" key="2">
    <source>
        <dbReference type="Proteomes" id="UP001500945"/>
    </source>
</evidence>
<comment type="caution">
    <text evidence="1">The sequence shown here is derived from an EMBL/GenBank/DDBJ whole genome shotgun (WGS) entry which is preliminary data.</text>
</comment>
<accession>A0ABP8KAX0</accession>
<name>A0ABP8KAX0_9MICO</name>